<feature type="transmembrane region" description="Helical" evidence="1">
    <location>
        <begin position="21"/>
        <end position="42"/>
    </location>
</feature>
<protein>
    <submittedName>
        <fullName evidence="2">Uncharacterized protein</fullName>
    </submittedName>
</protein>
<comment type="caution">
    <text evidence="2">The sequence shown here is derived from an EMBL/GenBank/DDBJ whole genome shotgun (WGS) entry which is preliminary data.</text>
</comment>
<dbReference type="Proteomes" id="UP000504756">
    <property type="component" value="Unassembled WGS sequence"/>
</dbReference>
<keyword evidence="1" id="KW-0472">Membrane</keyword>
<keyword evidence="1" id="KW-0812">Transmembrane</keyword>
<dbReference type="AlphaFoldDB" id="A0A6L2ZTR6"/>
<name>A0A6L2ZTR6_9LACT</name>
<keyword evidence="1" id="KW-1133">Transmembrane helix</keyword>
<organism evidence="2 3">
    <name type="scientific">Lactococcus garvieae</name>
    <dbReference type="NCBI Taxonomy" id="1363"/>
    <lineage>
        <taxon>Bacteria</taxon>
        <taxon>Bacillati</taxon>
        <taxon>Bacillota</taxon>
        <taxon>Bacilli</taxon>
        <taxon>Lactobacillales</taxon>
        <taxon>Streptococcaceae</taxon>
        <taxon>Lactococcus</taxon>
    </lineage>
</organism>
<evidence type="ECO:0000256" key="1">
    <source>
        <dbReference type="SAM" id="Phobius"/>
    </source>
</evidence>
<dbReference type="RefSeq" id="WP_155269387.1">
    <property type="nucleotide sequence ID" value="NZ_BLXU01000001.1"/>
</dbReference>
<evidence type="ECO:0000313" key="3">
    <source>
        <dbReference type="Proteomes" id="UP000504756"/>
    </source>
</evidence>
<evidence type="ECO:0000313" key="2">
    <source>
        <dbReference type="EMBL" id="GFO50890.1"/>
    </source>
</evidence>
<dbReference type="EMBL" id="BLXU01000001">
    <property type="protein sequence ID" value="GFO50890.1"/>
    <property type="molecule type" value="Genomic_DNA"/>
</dbReference>
<gene>
    <name evidence="2" type="ORF">ikelab_01650</name>
</gene>
<proteinExistence type="predicted"/>
<sequence>MNQLGKPVKGKIDHEKETKPLFGGIIMLISFAVAPKIAISLLDMAKNNMNKFFYFG</sequence>
<reference evidence="2 3" key="1">
    <citation type="submission" date="2020-06" db="EMBL/GenBank/DDBJ databases">
        <title>Draft genome sequence of Lactic acid bacteria from Okinawan-style tofu.</title>
        <authorList>
            <person name="Takara I."/>
            <person name="Ikematsu S."/>
        </authorList>
    </citation>
    <scope>NUCLEOTIDE SEQUENCE [LARGE SCALE GENOMIC DNA]</scope>
    <source>
        <strain evidence="3">lg38</strain>
    </source>
</reference>
<accession>A0A6L2ZTR6</accession>